<evidence type="ECO:0000313" key="2">
    <source>
        <dbReference type="Proteomes" id="UP000038045"/>
    </source>
</evidence>
<dbReference type="WBParaSite" id="PTRK_0000778800.1">
    <property type="protein sequence ID" value="PTRK_0000778800.1"/>
    <property type="gene ID" value="PTRK_0000778800"/>
</dbReference>
<keyword evidence="1" id="KW-0732">Signal</keyword>
<evidence type="ECO:0000313" key="3">
    <source>
        <dbReference type="WBParaSite" id="PTRK_0000778800.1"/>
    </source>
</evidence>
<accession>A0A0N4ZIM8</accession>
<sequence length="249" mass="26294">MMTFSKLLIHIIFIIFLRRCHSLPVEGAALLASKGGSNAALGGGVATAENIKKLTELYGIATQIMNIGGEVLTGGRGGGSNYNSISRNSISPYTNKFDGNSINGGNTDIVRPTFHGISGYEPSPTISSNSFGNNMFNSNSGYGSPNLFGSSSNSGYGGLNKPVQSARMSGLEAILNGFLGSSFGSNSYSSTATQPDFFNTKKPNEFENGSNYKGSNIDAIMNALMRSGAKKAEEAPEENRNFLSQFFGK</sequence>
<feature type="chain" id="PRO_5005891766" evidence="1">
    <location>
        <begin position="23"/>
        <end position="249"/>
    </location>
</feature>
<evidence type="ECO:0000256" key="1">
    <source>
        <dbReference type="SAM" id="SignalP"/>
    </source>
</evidence>
<dbReference type="AlphaFoldDB" id="A0A0N4ZIM8"/>
<keyword evidence="2" id="KW-1185">Reference proteome</keyword>
<reference evidence="3" key="1">
    <citation type="submission" date="2017-02" db="UniProtKB">
        <authorList>
            <consortium name="WormBaseParasite"/>
        </authorList>
    </citation>
    <scope>IDENTIFICATION</scope>
</reference>
<proteinExistence type="predicted"/>
<organism evidence="2 3">
    <name type="scientific">Parastrongyloides trichosuri</name>
    <name type="common">Possum-specific nematode worm</name>
    <dbReference type="NCBI Taxonomy" id="131310"/>
    <lineage>
        <taxon>Eukaryota</taxon>
        <taxon>Metazoa</taxon>
        <taxon>Ecdysozoa</taxon>
        <taxon>Nematoda</taxon>
        <taxon>Chromadorea</taxon>
        <taxon>Rhabditida</taxon>
        <taxon>Tylenchina</taxon>
        <taxon>Panagrolaimomorpha</taxon>
        <taxon>Strongyloidoidea</taxon>
        <taxon>Strongyloididae</taxon>
        <taxon>Parastrongyloides</taxon>
    </lineage>
</organism>
<dbReference type="Proteomes" id="UP000038045">
    <property type="component" value="Unplaced"/>
</dbReference>
<protein>
    <submittedName>
        <fullName evidence="3">DUF148 domain-containing protein</fullName>
    </submittedName>
</protein>
<name>A0A0N4ZIM8_PARTI</name>
<feature type="signal peptide" evidence="1">
    <location>
        <begin position="1"/>
        <end position="22"/>
    </location>
</feature>